<gene>
    <name evidence="14" type="ORF">OKIOD_LOCUS7830</name>
</gene>
<dbReference type="EMBL" id="OU015569">
    <property type="protein sequence ID" value="CAG5099124.1"/>
    <property type="molecule type" value="Genomic_DNA"/>
</dbReference>
<reference evidence="14 15" key="1">
    <citation type="submission" date="2021-04" db="EMBL/GenBank/DDBJ databases">
        <authorList>
            <person name="Bliznina A."/>
        </authorList>
    </citation>
    <scope>NUCLEOTIDE SEQUENCE [LARGE SCALE GENOMIC DNA]</scope>
</reference>
<accession>A0ABN7SJT1</accession>
<keyword evidence="8 13" id="KW-0645">Protease</keyword>
<comment type="cofactor">
    <cofactor evidence="2">
        <name>Zn(2+)</name>
        <dbReference type="ChEBI" id="CHEBI:29105"/>
    </cofactor>
</comment>
<evidence type="ECO:0000256" key="12">
    <source>
        <dbReference type="ARBA" id="ARBA00023049"/>
    </source>
</evidence>
<keyword evidence="11 13" id="KW-0862">Zinc</keyword>
<sequence length="216" mass="23448">MKFFFQREALTAAFVVGSNWKPGNAFSLAAGHIDSPGVRLKQISDKSAEGSIKIGLEMYGGGLWHTWFDRELTLSGLAIVKTANGLEELKEGFKPGKEDHMNILMGQTKGARNEEDSTSLIGKHPQELLGIIAQNLNVQAKDIVDLDLCFSTYQNANIGGINDEYIYSGRLDNLTTCYTALKALTSADFASNKTSCSGIILYDHEEVGNTSATGMC</sequence>
<evidence type="ECO:0000313" key="14">
    <source>
        <dbReference type="EMBL" id="CAG5099124.1"/>
    </source>
</evidence>
<dbReference type="InterPro" id="IPR001948">
    <property type="entry name" value="Peptidase_M18"/>
</dbReference>
<keyword evidence="9 13" id="KW-0479">Metal-binding</keyword>
<evidence type="ECO:0000256" key="5">
    <source>
        <dbReference type="ARBA" id="ARBA00011965"/>
    </source>
</evidence>
<dbReference type="EC" id="3.4.11.21" evidence="5"/>
<dbReference type="PANTHER" id="PTHR28570:SF3">
    <property type="entry name" value="ASPARTYL AMINOPEPTIDASE"/>
    <property type="match status" value="1"/>
</dbReference>
<evidence type="ECO:0000256" key="2">
    <source>
        <dbReference type="ARBA" id="ARBA00001947"/>
    </source>
</evidence>
<dbReference type="SUPFAM" id="SSF53187">
    <property type="entry name" value="Zn-dependent exopeptidases"/>
    <property type="match status" value="1"/>
</dbReference>
<dbReference type="Proteomes" id="UP001158576">
    <property type="component" value="Chromosome XSR"/>
</dbReference>
<dbReference type="PANTHER" id="PTHR28570">
    <property type="entry name" value="ASPARTYL AMINOPEPTIDASE"/>
    <property type="match status" value="1"/>
</dbReference>
<dbReference type="SUPFAM" id="SSF101821">
    <property type="entry name" value="Aminopeptidase/glucanase lid domain"/>
    <property type="match status" value="1"/>
</dbReference>
<dbReference type="Pfam" id="PF02127">
    <property type="entry name" value="Peptidase_M18"/>
    <property type="match status" value="2"/>
</dbReference>
<organism evidence="14 15">
    <name type="scientific">Oikopleura dioica</name>
    <name type="common">Tunicate</name>
    <dbReference type="NCBI Taxonomy" id="34765"/>
    <lineage>
        <taxon>Eukaryota</taxon>
        <taxon>Metazoa</taxon>
        <taxon>Chordata</taxon>
        <taxon>Tunicata</taxon>
        <taxon>Appendicularia</taxon>
        <taxon>Copelata</taxon>
        <taxon>Oikopleuridae</taxon>
        <taxon>Oikopleura</taxon>
    </lineage>
</organism>
<name>A0ABN7SJT1_OIKDI</name>
<dbReference type="Gene3D" id="3.40.630.10">
    <property type="entry name" value="Zn peptidases"/>
    <property type="match status" value="2"/>
</dbReference>
<dbReference type="Gene3D" id="2.30.250.10">
    <property type="entry name" value="Aminopeptidase i, Domain 2"/>
    <property type="match status" value="2"/>
</dbReference>
<evidence type="ECO:0000256" key="6">
    <source>
        <dbReference type="ARBA" id="ARBA00015118"/>
    </source>
</evidence>
<evidence type="ECO:0000256" key="7">
    <source>
        <dbReference type="ARBA" id="ARBA00022438"/>
    </source>
</evidence>
<evidence type="ECO:0000256" key="3">
    <source>
        <dbReference type="ARBA" id="ARBA00008290"/>
    </source>
</evidence>
<dbReference type="PRINTS" id="PR00932">
    <property type="entry name" value="AMINO1PTASE"/>
</dbReference>
<evidence type="ECO:0000256" key="11">
    <source>
        <dbReference type="ARBA" id="ARBA00022833"/>
    </source>
</evidence>
<keyword evidence="10 13" id="KW-0378">Hydrolase</keyword>
<protein>
    <recommendedName>
        <fullName evidence="6">Aspartyl aminopeptidase</fullName>
        <ecNumber evidence="5">3.4.11.21</ecNumber>
    </recommendedName>
</protein>
<keyword evidence="15" id="KW-1185">Reference proteome</keyword>
<keyword evidence="7 13" id="KW-0031">Aminopeptidase</keyword>
<evidence type="ECO:0000256" key="9">
    <source>
        <dbReference type="ARBA" id="ARBA00022723"/>
    </source>
</evidence>
<evidence type="ECO:0000256" key="10">
    <source>
        <dbReference type="ARBA" id="ARBA00022801"/>
    </source>
</evidence>
<keyword evidence="12 13" id="KW-0482">Metalloprotease</keyword>
<evidence type="ECO:0000256" key="13">
    <source>
        <dbReference type="RuleBase" id="RU004386"/>
    </source>
</evidence>
<comment type="subunit">
    <text evidence="4">Tetrahedron-shaped homododecamer built from six homodimers.</text>
</comment>
<evidence type="ECO:0000256" key="8">
    <source>
        <dbReference type="ARBA" id="ARBA00022670"/>
    </source>
</evidence>
<dbReference type="InterPro" id="IPR023358">
    <property type="entry name" value="Peptidase_M18_dom2"/>
</dbReference>
<evidence type="ECO:0000256" key="4">
    <source>
        <dbReference type="ARBA" id="ARBA00011395"/>
    </source>
</evidence>
<proteinExistence type="inferred from homology"/>
<evidence type="ECO:0000313" key="15">
    <source>
        <dbReference type="Proteomes" id="UP001158576"/>
    </source>
</evidence>
<comment type="catalytic activity">
    <reaction evidence="1">
        <text>Release of an N-terminal aspartate or glutamate from a peptide, with a preference for aspartate.</text>
        <dbReference type="EC" id="3.4.11.21"/>
    </reaction>
</comment>
<evidence type="ECO:0000256" key="1">
    <source>
        <dbReference type="ARBA" id="ARBA00001335"/>
    </source>
</evidence>
<comment type="similarity">
    <text evidence="3 13">Belongs to the peptidase M18 family.</text>
</comment>